<proteinExistence type="predicted"/>
<evidence type="ECO:0000256" key="1">
    <source>
        <dbReference type="SAM" id="MobiDB-lite"/>
    </source>
</evidence>
<dbReference type="AlphaFoldDB" id="A0A2N0ZN48"/>
<organism evidence="2 3">
    <name type="scientific">Cytobacillus horneckiae</name>
    <dbReference type="NCBI Taxonomy" id="549687"/>
    <lineage>
        <taxon>Bacteria</taxon>
        <taxon>Bacillati</taxon>
        <taxon>Bacillota</taxon>
        <taxon>Bacilli</taxon>
        <taxon>Bacillales</taxon>
        <taxon>Bacillaceae</taxon>
        <taxon>Cytobacillus</taxon>
    </lineage>
</organism>
<evidence type="ECO:0000313" key="2">
    <source>
        <dbReference type="EMBL" id="PKG30934.1"/>
    </source>
</evidence>
<comment type="caution">
    <text evidence="2">The sequence shown here is derived from an EMBL/GenBank/DDBJ whole genome shotgun (WGS) entry which is preliminary data.</text>
</comment>
<dbReference type="EMBL" id="PISD01000002">
    <property type="protein sequence ID" value="PKG30934.1"/>
    <property type="molecule type" value="Genomic_DNA"/>
</dbReference>
<accession>A0A2N0ZN48</accession>
<keyword evidence="3" id="KW-1185">Reference proteome</keyword>
<sequence>MDDKEKRYSDFSNVEAQRNDLAVQDLPEGPYGSPIRKDTPVENKSTPWQEGQHQSSAFVFENKELHKDIPREMPGSHLPHSEEEDYAKE</sequence>
<evidence type="ECO:0000313" key="3">
    <source>
        <dbReference type="Proteomes" id="UP000233343"/>
    </source>
</evidence>
<feature type="region of interest" description="Disordered" evidence="1">
    <location>
        <begin position="1"/>
        <end position="89"/>
    </location>
</feature>
<protein>
    <submittedName>
        <fullName evidence="2">Cytosolic protein</fullName>
    </submittedName>
</protein>
<gene>
    <name evidence="2" type="ORF">CWS20_00535</name>
</gene>
<reference evidence="2 3" key="1">
    <citation type="journal article" date="2010" name="Int. J. Syst. Evol. Microbiol.">
        <title>Bacillus horneckiae sp. nov., isolated from a spacecraft-assembly clean room.</title>
        <authorList>
            <person name="Vaishampayan P."/>
            <person name="Probst A."/>
            <person name="Krishnamurthi S."/>
            <person name="Ghosh S."/>
            <person name="Osman S."/>
            <person name="McDowall A."/>
            <person name="Ruckmani A."/>
            <person name="Mayilraj S."/>
            <person name="Venkateswaran K."/>
        </authorList>
    </citation>
    <scope>NUCLEOTIDE SEQUENCE [LARGE SCALE GENOMIC DNA]</scope>
    <source>
        <strain evidence="3">1PO1SC</strain>
    </source>
</reference>
<dbReference type="Proteomes" id="UP000233343">
    <property type="component" value="Unassembled WGS sequence"/>
</dbReference>
<feature type="compositionally biased region" description="Polar residues" evidence="1">
    <location>
        <begin position="42"/>
        <end position="57"/>
    </location>
</feature>
<feature type="compositionally biased region" description="Basic and acidic residues" evidence="1">
    <location>
        <begin position="61"/>
        <end position="71"/>
    </location>
</feature>
<name>A0A2N0ZN48_9BACI</name>
<dbReference type="RefSeq" id="WP_066190505.1">
    <property type="nucleotide sequence ID" value="NZ_JAFDQP010000012.1"/>
</dbReference>